<dbReference type="GO" id="GO:0008305">
    <property type="term" value="C:integrin complex"/>
    <property type="evidence" value="ECO:0007669"/>
    <property type="project" value="TreeGrafter"/>
</dbReference>
<evidence type="ECO:0000259" key="9">
    <source>
        <dbReference type="SMART" id="SM00187"/>
    </source>
</evidence>
<keyword evidence="7" id="KW-0325">Glycoprotein</keyword>
<comment type="subcellular location">
    <subcellularLocation>
        <location evidence="8">Cell membrane</location>
        <topology evidence="8">Single-pass type I membrane protein</topology>
    </subcellularLocation>
    <subcellularLocation>
        <location evidence="1">Membrane</location>
        <topology evidence="1">Single-pass type I membrane protein</topology>
    </subcellularLocation>
</comment>
<dbReference type="KEGG" id="tng:GSTEN00036741G001"/>
<dbReference type="GO" id="GO:0033627">
    <property type="term" value="P:cell adhesion mediated by integrin"/>
    <property type="evidence" value="ECO:0007669"/>
    <property type="project" value="TreeGrafter"/>
</dbReference>
<keyword evidence="5" id="KW-0472">Membrane</keyword>
<comment type="similarity">
    <text evidence="2 8">Belongs to the integrin beta chain family.</text>
</comment>
<dbReference type="SUPFAM" id="SSF53300">
    <property type="entry name" value="vWA-like"/>
    <property type="match status" value="1"/>
</dbReference>
<keyword evidence="3 8" id="KW-0812">Transmembrane</keyword>
<dbReference type="AlphaFoldDB" id="Q4TIT3"/>
<keyword evidence="8" id="KW-0130">Cell adhesion</keyword>
<dbReference type="PANTHER" id="PTHR10082">
    <property type="entry name" value="INTEGRIN BETA SUBUNIT"/>
    <property type="match status" value="1"/>
</dbReference>
<name>Q4TIT3_TETNG</name>
<evidence type="ECO:0000313" key="10">
    <source>
        <dbReference type="EMBL" id="CAF87199.1"/>
    </source>
</evidence>
<keyword evidence="6" id="KW-1015">Disulfide bond</keyword>
<organism evidence="10">
    <name type="scientific">Tetraodon nigroviridis</name>
    <name type="common">Spotted green pufferfish</name>
    <name type="synonym">Chelonodon nigroviridis</name>
    <dbReference type="NCBI Taxonomy" id="99883"/>
    <lineage>
        <taxon>Eukaryota</taxon>
        <taxon>Metazoa</taxon>
        <taxon>Chordata</taxon>
        <taxon>Craniata</taxon>
        <taxon>Vertebrata</taxon>
        <taxon>Euteleostomi</taxon>
        <taxon>Actinopterygii</taxon>
        <taxon>Neopterygii</taxon>
        <taxon>Teleostei</taxon>
        <taxon>Neoteleostei</taxon>
        <taxon>Acanthomorphata</taxon>
        <taxon>Eupercaria</taxon>
        <taxon>Tetraodontiformes</taxon>
        <taxon>Tetradontoidea</taxon>
        <taxon>Tetraodontidae</taxon>
        <taxon>Tetraodon</taxon>
    </lineage>
</organism>
<feature type="non-terminal residue" evidence="10">
    <location>
        <position position="196"/>
    </location>
</feature>
<reference evidence="10" key="1">
    <citation type="journal article" date="2004" name="Nature">
        <title>Genome duplication in the teleost fish Tetraodon nigroviridis reveals the early vertebrate proto-karyotype.</title>
        <authorList>
            <person name="Jaillon O."/>
            <person name="Aury J.-M."/>
            <person name="Brunet F."/>
            <person name="Petit J.-L."/>
            <person name="Stange-Thomann N."/>
            <person name="Mauceli E."/>
            <person name="Bouneau L."/>
            <person name="Fischer C."/>
            <person name="Ozouf-Costaz C."/>
            <person name="Bernot A."/>
            <person name="Nicaud S."/>
            <person name="Jaffe D."/>
            <person name="Fisher S."/>
            <person name="Lutfalla G."/>
            <person name="Dossat C."/>
            <person name="Segurens B."/>
            <person name="Dasilva C."/>
            <person name="Salanoubat M."/>
            <person name="Levy M."/>
            <person name="Boudet N."/>
            <person name="Castellano S."/>
            <person name="Anthouard V."/>
            <person name="Jubin C."/>
            <person name="Castelli V."/>
            <person name="Katinka M."/>
            <person name="Vacherie B."/>
            <person name="Biemont C."/>
            <person name="Skalli Z."/>
            <person name="Cattolico L."/>
            <person name="Poulain J."/>
            <person name="De Berardinis V."/>
            <person name="Cruaud C."/>
            <person name="Duprat S."/>
            <person name="Brottier P."/>
            <person name="Coutanceau J.-P."/>
            <person name="Gouzy J."/>
            <person name="Parra G."/>
            <person name="Lardier G."/>
            <person name="Chapple C."/>
            <person name="McKernan K.J."/>
            <person name="McEwan P."/>
            <person name="Bosak S."/>
            <person name="Kellis M."/>
            <person name="Volff J.-N."/>
            <person name="Guigo R."/>
            <person name="Zody M.C."/>
            <person name="Mesirov J."/>
            <person name="Lindblad-Toh K."/>
            <person name="Birren B."/>
            <person name="Nusbaum C."/>
            <person name="Kahn D."/>
            <person name="Robinson-Rechavi M."/>
            <person name="Laudet V."/>
            <person name="Schachter V."/>
            <person name="Quetier F."/>
            <person name="Saurin W."/>
            <person name="Scarpelli C."/>
            <person name="Wincker P."/>
            <person name="Lander E.S."/>
            <person name="Weissenbach J."/>
            <person name="Roest Crollius H."/>
        </authorList>
    </citation>
    <scope>NUCLEOTIDE SEQUENCE [LARGE SCALE GENOMIC DNA]</scope>
</reference>
<feature type="domain" description="Integrin beta subunit VWA" evidence="9">
    <location>
        <begin position="1"/>
        <end position="196"/>
    </location>
</feature>
<sequence>DFLNGAASGRRCDLPENLLARGCEVEVMERWETRVEVNTTVSGTQVSPRDISVTLRPGSEASIVVEVKQLHRYPVDLYYLVDVSASMQENLDHLKTVGVALTLRMTEHTSDLWLGFGSFVDKPVSPYINVHPSKISNPCSDYEIRCRPAHGFHHVLSMTGNMSEFTRVIKRQRISGNMDTPEGGLDAMLQAAVCQV</sequence>
<evidence type="ECO:0000256" key="1">
    <source>
        <dbReference type="ARBA" id="ARBA00004479"/>
    </source>
</evidence>
<evidence type="ECO:0000256" key="7">
    <source>
        <dbReference type="ARBA" id="ARBA00023180"/>
    </source>
</evidence>
<dbReference type="EMBL" id="CAAE01001731">
    <property type="protein sequence ID" value="CAF87199.1"/>
    <property type="molecule type" value="Genomic_DNA"/>
</dbReference>
<evidence type="ECO:0000256" key="2">
    <source>
        <dbReference type="ARBA" id="ARBA00007449"/>
    </source>
</evidence>
<reference evidence="10" key="2">
    <citation type="submission" date="2004-02" db="EMBL/GenBank/DDBJ databases">
        <authorList>
            <consortium name="Genoscope"/>
            <consortium name="Whitehead Institute Centre for Genome Research"/>
        </authorList>
    </citation>
    <scope>NUCLEOTIDE SEQUENCE</scope>
</reference>
<dbReference type="Pfam" id="PF00362">
    <property type="entry name" value="Integrin_beta"/>
    <property type="match status" value="1"/>
</dbReference>
<dbReference type="InterPro" id="IPR036465">
    <property type="entry name" value="vWFA_dom_sf"/>
</dbReference>
<protein>
    <recommendedName>
        <fullName evidence="8">Integrin beta</fullName>
    </recommendedName>
</protein>
<dbReference type="GO" id="GO:0009986">
    <property type="term" value="C:cell surface"/>
    <property type="evidence" value="ECO:0007669"/>
    <property type="project" value="TreeGrafter"/>
</dbReference>
<dbReference type="SMART" id="SM00187">
    <property type="entry name" value="INB"/>
    <property type="match status" value="1"/>
</dbReference>
<dbReference type="OrthoDB" id="410592at2759"/>
<dbReference type="GO" id="GO:0005925">
    <property type="term" value="C:focal adhesion"/>
    <property type="evidence" value="ECO:0007669"/>
    <property type="project" value="TreeGrafter"/>
</dbReference>
<dbReference type="GO" id="GO:0007229">
    <property type="term" value="P:integrin-mediated signaling pathway"/>
    <property type="evidence" value="ECO:0007669"/>
    <property type="project" value="UniProtKB-KW"/>
</dbReference>
<evidence type="ECO:0000256" key="6">
    <source>
        <dbReference type="ARBA" id="ARBA00023157"/>
    </source>
</evidence>
<dbReference type="InterPro" id="IPR002369">
    <property type="entry name" value="Integrin_bsu_VWA"/>
</dbReference>
<evidence type="ECO:0000256" key="4">
    <source>
        <dbReference type="ARBA" id="ARBA00023037"/>
    </source>
</evidence>
<evidence type="ECO:0000256" key="5">
    <source>
        <dbReference type="ARBA" id="ARBA00023136"/>
    </source>
</evidence>
<dbReference type="Gene3D" id="3.40.50.410">
    <property type="entry name" value="von Willebrand factor, type A domain"/>
    <property type="match status" value="1"/>
</dbReference>
<keyword evidence="4 8" id="KW-0401">Integrin</keyword>
<accession>Q4TIT3</accession>
<dbReference type="PRINTS" id="PR01186">
    <property type="entry name" value="INTEGRINB"/>
</dbReference>
<dbReference type="GO" id="GO:0016477">
    <property type="term" value="P:cell migration"/>
    <property type="evidence" value="ECO:0007669"/>
    <property type="project" value="TreeGrafter"/>
</dbReference>
<dbReference type="HOGENOM" id="CLU_011772_3_1_1"/>
<evidence type="ECO:0000256" key="8">
    <source>
        <dbReference type="RuleBase" id="RU000633"/>
    </source>
</evidence>
<gene>
    <name evidence="10" type="ORF">GSTENG00036741001</name>
</gene>
<dbReference type="InterPro" id="IPR015812">
    <property type="entry name" value="Integrin_bsu"/>
</dbReference>
<evidence type="ECO:0000256" key="3">
    <source>
        <dbReference type="ARBA" id="ARBA00022692"/>
    </source>
</evidence>
<feature type="non-terminal residue" evidence="10">
    <location>
        <position position="1"/>
    </location>
</feature>
<dbReference type="PANTHER" id="PTHR10082:SF9">
    <property type="entry name" value="INTEGRIN BETA-8"/>
    <property type="match status" value="1"/>
</dbReference>
<proteinExistence type="inferred from homology"/>
<comment type="caution">
    <text evidence="10">The sequence shown here is derived from an EMBL/GenBank/DDBJ whole genome shotgun (WGS) entry which is preliminary data.</text>
</comment>
<dbReference type="GO" id="GO:0005178">
    <property type="term" value="F:integrin binding"/>
    <property type="evidence" value="ECO:0007669"/>
    <property type="project" value="TreeGrafter"/>
</dbReference>
<dbReference type="GO" id="GO:0098609">
    <property type="term" value="P:cell-cell adhesion"/>
    <property type="evidence" value="ECO:0007669"/>
    <property type="project" value="TreeGrafter"/>
</dbReference>